<dbReference type="EMBL" id="VTEI01000004">
    <property type="protein sequence ID" value="TYS17123.1"/>
    <property type="molecule type" value="Genomic_DNA"/>
</dbReference>
<comment type="caution">
    <text evidence="2">The sequence shown here is derived from an EMBL/GenBank/DDBJ whole genome shotgun (WGS) entry which is preliminary data.</text>
</comment>
<feature type="transmembrane region" description="Helical" evidence="1">
    <location>
        <begin position="7"/>
        <end position="24"/>
    </location>
</feature>
<keyword evidence="1" id="KW-0472">Membrane</keyword>
<dbReference type="AlphaFoldDB" id="A0A5D4NS05"/>
<gene>
    <name evidence="2" type="ORF">FZC78_10950</name>
</gene>
<dbReference type="Proteomes" id="UP000322267">
    <property type="component" value="Unassembled WGS sequence"/>
</dbReference>
<keyword evidence="1" id="KW-0812">Transmembrane</keyword>
<evidence type="ECO:0000313" key="2">
    <source>
        <dbReference type="EMBL" id="TYS17123.1"/>
    </source>
</evidence>
<protein>
    <submittedName>
        <fullName evidence="2">Uncharacterized protein</fullName>
    </submittedName>
</protein>
<sequence>MGRRSAGISFFAISTVLISIKYISEAMWQADVGDTLSNASLLSLIAGIIYLVWGEYEEFKKGKDN</sequence>
<reference evidence="2 3" key="1">
    <citation type="submission" date="2019-08" db="EMBL/GenBank/DDBJ databases">
        <title>Bacillus genomes from the desert of Cuatro Cienegas, Coahuila.</title>
        <authorList>
            <person name="Olmedo-Alvarez G."/>
        </authorList>
    </citation>
    <scope>NUCLEOTIDE SEQUENCE [LARGE SCALE GENOMIC DNA]</scope>
    <source>
        <strain evidence="2 3">CH34_1T</strain>
    </source>
</reference>
<accession>A0A5D4NS05</accession>
<evidence type="ECO:0000313" key="3">
    <source>
        <dbReference type="Proteomes" id="UP000322267"/>
    </source>
</evidence>
<evidence type="ECO:0000256" key="1">
    <source>
        <dbReference type="SAM" id="Phobius"/>
    </source>
</evidence>
<name>A0A5D4NS05_9BACI</name>
<feature type="transmembrane region" description="Helical" evidence="1">
    <location>
        <begin position="36"/>
        <end position="53"/>
    </location>
</feature>
<organism evidence="2 3">
    <name type="scientific">Rossellomorea vietnamensis</name>
    <dbReference type="NCBI Taxonomy" id="218284"/>
    <lineage>
        <taxon>Bacteria</taxon>
        <taxon>Bacillati</taxon>
        <taxon>Bacillota</taxon>
        <taxon>Bacilli</taxon>
        <taxon>Bacillales</taxon>
        <taxon>Bacillaceae</taxon>
        <taxon>Rossellomorea</taxon>
    </lineage>
</organism>
<keyword evidence="1" id="KW-1133">Transmembrane helix</keyword>
<proteinExistence type="predicted"/>
<dbReference type="OrthoDB" id="2645700at2"/>